<dbReference type="PANTHER" id="PTHR44591:SF3">
    <property type="entry name" value="RESPONSE REGULATORY DOMAIN-CONTAINING PROTEIN"/>
    <property type="match status" value="1"/>
</dbReference>
<feature type="modified residue" description="4-aspartylphosphate" evidence="4">
    <location>
        <position position="88"/>
    </location>
</feature>
<dbReference type="InterPro" id="IPR001789">
    <property type="entry name" value="Sig_transdc_resp-reg_receiver"/>
</dbReference>
<evidence type="ECO:0000259" key="5">
    <source>
        <dbReference type="PROSITE" id="PS50110"/>
    </source>
</evidence>
<organism evidence="6 7">
    <name type="scientific">Clostridium celatum DSM 1785</name>
    <dbReference type="NCBI Taxonomy" id="545697"/>
    <lineage>
        <taxon>Bacteria</taxon>
        <taxon>Bacillati</taxon>
        <taxon>Bacillota</taxon>
        <taxon>Clostridia</taxon>
        <taxon>Eubacteriales</taxon>
        <taxon>Clostridiaceae</taxon>
        <taxon>Clostridium</taxon>
    </lineage>
</organism>
<sequence length="99" mass="11256">MLFQCCFNVQSQFIDLSIFALYNRGCKILVKKMEKNKLRLLVVEDEKKLCGIIAKSLHQAGYEVDVCNDGEEALHMIYAEMYDLIVLDLNLPGIGVSIK</sequence>
<keyword evidence="2 4" id="KW-0597">Phosphoprotein</keyword>
<dbReference type="Gene3D" id="3.40.50.2300">
    <property type="match status" value="1"/>
</dbReference>
<reference evidence="6 7" key="1">
    <citation type="submission" date="2012-05" db="EMBL/GenBank/DDBJ databases">
        <authorList>
            <person name="Weinstock G."/>
            <person name="Sodergren E."/>
            <person name="Lobos E.A."/>
            <person name="Fulton L."/>
            <person name="Fulton R."/>
            <person name="Courtney L."/>
            <person name="Fronick C."/>
            <person name="O'Laughlin M."/>
            <person name="Godfrey J."/>
            <person name="Wilson R.M."/>
            <person name="Miner T."/>
            <person name="Farmer C."/>
            <person name="Delehaunty K."/>
            <person name="Cordes M."/>
            <person name="Minx P."/>
            <person name="Tomlinson C."/>
            <person name="Chen J."/>
            <person name="Wollam A."/>
            <person name="Pepin K.H."/>
            <person name="Bhonagiri V."/>
            <person name="Zhang X."/>
            <person name="Suruliraj S."/>
            <person name="Warren W."/>
            <person name="Mitreva M."/>
            <person name="Mardis E.R."/>
            <person name="Wilson R.K."/>
        </authorList>
    </citation>
    <scope>NUCLEOTIDE SEQUENCE [LARGE SCALE GENOMIC DNA]</scope>
    <source>
        <strain evidence="6 7">DSM 1785</strain>
    </source>
</reference>
<dbReference type="STRING" id="545697.HMPREF0216_02269"/>
<dbReference type="AlphaFoldDB" id="L1QDF5"/>
<dbReference type="Pfam" id="PF00072">
    <property type="entry name" value="Response_reg"/>
    <property type="match status" value="1"/>
</dbReference>
<evidence type="ECO:0000256" key="3">
    <source>
        <dbReference type="ARBA" id="ARBA00024867"/>
    </source>
</evidence>
<protein>
    <recommendedName>
        <fullName evidence="1">Stage 0 sporulation protein A homolog</fullName>
    </recommendedName>
</protein>
<evidence type="ECO:0000313" key="6">
    <source>
        <dbReference type="EMBL" id="EKY26013.1"/>
    </source>
</evidence>
<evidence type="ECO:0000256" key="4">
    <source>
        <dbReference type="PROSITE-ProRule" id="PRU00169"/>
    </source>
</evidence>
<comment type="caution">
    <text evidence="6">The sequence shown here is derived from an EMBL/GenBank/DDBJ whole genome shotgun (WGS) entry which is preliminary data.</text>
</comment>
<evidence type="ECO:0000256" key="2">
    <source>
        <dbReference type="ARBA" id="ARBA00022553"/>
    </source>
</evidence>
<dbReference type="PATRIC" id="fig|545697.3.peg.2231"/>
<accession>L1QDF5</accession>
<dbReference type="PROSITE" id="PS50110">
    <property type="entry name" value="RESPONSE_REGULATORY"/>
    <property type="match status" value="1"/>
</dbReference>
<evidence type="ECO:0000313" key="7">
    <source>
        <dbReference type="Proteomes" id="UP000010420"/>
    </source>
</evidence>
<proteinExistence type="predicted"/>
<dbReference type="GO" id="GO:0000160">
    <property type="term" value="P:phosphorelay signal transduction system"/>
    <property type="evidence" value="ECO:0007669"/>
    <property type="project" value="InterPro"/>
</dbReference>
<dbReference type="EMBL" id="AMEZ01000060">
    <property type="protein sequence ID" value="EKY26013.1"/>
    <property type="molecule type" value="Genomic_DNA"/>
</dbReference>
<dbReference type="PANTHER" id="PTHR44591">
    <property type="entry name" value="STRESS RESPONSE REGULATOR PROTEIN 1"/>
    <property type="match status" value="1"/>
</dbReference>
<keyword evidence="7" id="KW-1185">Reference proteome</keyword>
<dbReference type="SUPFAM" id="SSF52172">
    <property type="entry name" value="CheY-like"/>
    <property type="match status" value="1"/>
</dbReference>
<dbReference type="eggNOG" id="COG0745">
    <property type="taxonomic scope" value="Bacteria"/>
</dbReference>
<dbReference type="Proteomes" id="UP000010420">
    <property type="component" value="Unassembled WGS sequence"/>
</dbReference>
<evidence type="ECO:0000256" key="1">
    <source>
        <dbReference type="ARBA" id="ARBA00018672"/>
    </source>
</evidence>
<dbReference type="HOGENOM" id="CLU_2315311_0_0_9"/>
<dbReference type="InterPro" id="IPR050595">
    <property type="entry name" value="Bact_response_regulator"/>
</dbReference>
<gene>
    <name evidence="6" type="ORF">HMPREF0216_02269</name>
</gene>
<name>L1QDF5_9CLOT</name>
<dbReference type="InterPro" id="IPR011006">
    <property type="entry name" value="CheY-like_superfamily"/>
</dbReference>
<comment type="function">
    <text evidence="3">May play the central regulatory role in sporulation. It may be an element of the effector pathway responsible for the activation of sporulation genes in response to nutritional stress. Spo0A may act in concert with spo0H (a sigma factor) to control the expression of some genes that are critical to the sporulation process.</text>
</comment>
<feature type="domain" description="Response regulatory" evidence="5">
    <location>
        <begin position="39"/>
        <end position="99"/>
    </location>
</feature>